<dbReference type="InterPro" id="IPR045179">
    <property type="entry name" value="YgfZ/GcvT"/>
</dbReference>
<organism evidence="1 2">
    <name type="scientific">Azomonas agilis</name>
    <dbReference type="NCBI Taxonomy" id="116849"/>
    <lineage>
        <taxon>Bacteria</taxon>
        <taxon>Pseudomonadati</taxon>
        <taxon>Pseudomonadota</taxon>
        <taxon>Gammaproteobacteria</taxon>
        <taxon>Pseudomonadales</taxon>
        <taxon>Pseudomonadaceae</taxon>
        <taxon>Azomonas</taxon>
    </lineage>
</organism>
<dbReference type="EMBL" id="VLKG01000010">
    <property type="protein sequence ID" value="TWH64347.1"/>
    <property type="molecule type" value="Genomic_DNA"/>
</dbReference>
<name>A0A562HZX9_9GAMM</name>
<dbReference type="Gene3D" id="2.40.30.160">
    <property type="match status" value="1"/>
</dbReference>
<dbReference type="SUPFAM" id="SSF103025">
    <property type="entry name" value="Folate-binding domain"/>
    <property type="match status" value="1"/>
</dbReference>
<dbReference type="Gene3D" id="3.30.70.1630">
    <property type="match status" value="1"/>
</dbReference>
<keyword evidence="2" id="KW-1185">Reference proteome</keyword>
<evidence type="ECO:0008006" key="3">
    <source>
        <dbReference type="Google" id="ProtNLM"/>
    </source>
</evidence>
<dbReference type="RefSeq" id="WP_144572361.1">
    <property type="nucleotide sequence ID" value="NZ_VLKG01000010.1"/>
</dbReference>
<evidence type="ECO:0000313" key="1">
    <source>
        <dbReference type="EMBL" id="TWH64347.1"/>
    </source>
</evidence>
<dbReference type="Proteomes" id="UP000319627">
    <property type="component" value="Unassembled WGS sequence"/>
</dbReference>
<dbReference type="InterPro" id="IPR029043">
    <property type="entry name" value="GcvT/YgfZ_C"/>
</dbReference>
<dbReference type="NCBIfam" id="TIGR03317">
    <property type="entry name" value="ygfZ_signature"/>
    <property type="match status" value="1"/>
</dbReference>
<dbReference type="InterPro" id="IPR017703">
    <property type="entry name" value="YgfZ/GCV_T_CS"/>
</dbReference>
<evidence type="ECO:0000313" key="2">
    <source>
        <dbReference type="Proteomes" id="UP000319627"/>
    </source>
</evidence>
<dbReference type="Gene3D" id="3.30.70.1400">
    <property type="entry name" value="Aminomethyltransferase beta-barrel domains"/>
    <property type="match status" value="1"/>
</dbReference>
<dbReference type="SUPFAM" id="SSF101790">
    <property type="entry name" value="Aminomethyltransferase beta-barrel domain"/>
    <property type="match status" value="1"/>
</dbReference>
<accession>A0A562HZX9</accession>
<reference evidence="1 2" key="1">
    <citation type="submission" date="2019-07" db="EMBL/GenBank/DDBJ databases">
        <title>Genomic Encyclopedia of Type Strains, Phase I: the one thousand microbial genomes (KMG-I) project.</title>
        <authorList>
            <person name="Kyrpides N."/>
        </authorList>
    </citation>
    <scope>NUCLEOTIDE SEQUENCE [LARGE SCALE GENOMIC DNA]</scope>
    <source>
        <strain evidence="1 2">DSM 375</strain>
    </source>
</reference>
<dbReference type="GO" id="GO:0016226">
    <property type="term" value="P:iron-sulfur cluster assembly"/>
    <property type="evidence" value="ECO:0007669"/>
    <property type="project" value="TreeGrafter"/>
</dbReference>
<gene>
    <name evidence="1" type="ORF">LX59_02550</name>
</gene>
<dbReference type="OrthoDB" id="9796287at2"/>
<protein>
    <recommendedName>
        <fullName evidence="3">Aminomethyltransferase folate-binding domain-containing protein</fullName>
    </recommendedName>
</protein>
<comment type="caution">
    <text evidence="1">The sequence shown here is derived from an EMBL/GenBank/DDBJ whole genome shotgun (WGS) entry which is preliminary data.</text>
</comment>
<proteinExistence type="predicted"/>
<dbReference type="AlphaFoldDB" id="A0A562HZX9"/>
<sequence length="315" mass="33999">MNAHAFFCRLDHEGIVAVQGSDAERFLQGQLTCNLKYLAADRSSLGARCTAKGRMQSSFRILTEADQYLLAMDRALVEPQLADLKKYAQFSKSSVQEATGAWVRFGLFDADAVLQALGLELPLGTDYVARHQGLVAIRLSEGRAELWVKTEEAAPLQATLSAQLPEAPLNTWLLHQVRAGIGQVFKETWELFLPQMINLQSLGGVSFKKGCYTGQEIVARTQHLGKIKRRMYRLVSASAPESLPAPGTALYSPAHAGGAAGEVVLAAQADSGLELLAVLQEDVAADGRIGLGHQEGLALTLADLPYTPSAEDAQR</sequence>
<dbReference type="PANTHER" id="PTHR22602:SF0">
    <property type="entry name" value="TRANSFERASE CAF17, MITOCHONDRIAL-RELATED"/>
    <property type="match status" value="1"/>
</dbReference>
<dbReference type="PANTHER" id="PTHR22602">
    <property type="entry name" value="TRANSFERASE CAF17, MITOCHONDRIAL-RELATED"/>
    <property type="match status" value="1"/>
</dbReference>